<accession>A0A5B7DFV3</accession>
<sequence>MQSCLSESATFCGMKNNSYSIFEAVFFLNVLRQVGEHNSVRRCMRSLAVRGGGSETWNGAQEEELRVISHLMLK</sequence>
<name>A0A5B7DFV3_PORTR</name>
<comment type="caution">
    <text evidence="1">The sequence shown here is derived from an EMBL/GenBank/DDBJ whole genome shotgun (WGS) entry which is preliminary data.</text>
</comment>
<evidence type="ECO:0000313" key="2">
    <source>
        <dbReference type="Proteomes" id="UP000324222"/>
    </source>
</evidence>
<organism evidence="1 2">
    <name type="scientific">Portunus trituberculatus</name>
    <name type="common">Swimming crab</name>
    <name type="synonym">Neptunus trituberculatus</name>
    <dbReference type="NCBI Taxonomy" id="210409"/>
    <lineage>
        <taxon>Eukaryota</taxon>
        <taxon>Metazoa</taxon>
        <taxon>Ecdysozoa</taxon>
        <taxon>Arthropoda</taxon>
        <taxon>Crustacea</taxon>
        <taxon>Multicrustacea</taxon>
        <taxon>Malacostraca</taxon>
        <taxon>Eumalacostraca</taxon>
        <taxon>Eucarida</taxon>
        <taxon>Decapoda</taxon>
        <taxon>Pleocyemata</taxon>
        <taxon>Brachyura</taxon>
        <taxon>Eubrachyura</taxon>
        <taxon>Portunoidea</taxon>
        <taxon>Portunidae</taxon>
        <taxon>Portuninae</taxon>
        <taxon>Portunus</taxon>
    </lineage>
</organism>
<reference evidence="1 2" key="1">
    <citation type="submission" date="2019-05" db="EMBL/GenBank/DDBJ databases">
        <title>Another draft genome of Portunus trituberculatus and its Hox gene families provides insights of decapod evolution.</title>
        <authorList>
            <person name="Jeong J.-H."/>
            <person name="Song I."/>
            <person name="Kim S."/>
            <person name="Choi T."/>
            <person name="Kim D."/>
            <person name="Ryu S."/>
            <person name="Kim W."/>
        </authorList>
    </citation>
    <scope>NUCLEOTIDE SEQUENCE [LARGE SCALE GENOMIC DNA]</scope>
    <source>
        <tissue evidence="1">Muscle</tissue>
    </source>
</reference>
<keyword evidence="2" id="KW-1185">Reference proteome</keyword>
<protein>
    <submittedName>
        <fullName evidence="1">Uncharacterized protein</fullName>
    </submittedName>
</protein>
<evidence type="ECO:0000313" key="1">
    <source>
        <dbReference type="EMBL" id="MPC19945.1"/>
    </source>
</evidence>
<dbReference type="Proteomes" id="UP000324222">
    <property type="component" value="Unassembled WGS sequence"/>
</dbReference>
<gene>
    <name evidence="1" type="ORF">E2C01_012874</name>
</gene>
<dbReference type="AlphaFoldDB" id="A0A5B7DFV3"/>
<proteinExistence type="predicted"/>
<dbReference type="EMBL" id="VSRR010000819">
    <property type="protein sequence ID" value="MPC19945.1"/>
    <property type="molecule type" value="Genomic_DNA"/>
</dbReference>